<dbReference type="EMBL" id="CP119075">
    <property type="protein sequence ID" value="WED63537.1"/>
    <property type="molecule type" value="Genomic_DNA"/>
</dbReference>
<feature type="domain" description="Peptidase M50" evidence="12">
    <location>
        <begin position="20"/>
        <end position="442"/>
    </location>
</feature>
<comment type="cofactor">
    <cofactor evidence="1 11">
        <name>Zn(2+)</name>
        <dbReference type="ChEBI" id="CHEBI:29105"/>
    </cofactor>
</comment>
<dbReference type="Gene3D" id="2.30.42.10">
    <property type="match status" value="2"/>
</dbReference>
<dbReference type="InterPro" id="IPR041489">
    <property type="entry name" value="PDZ_6"/>
</dbReference>
<keyword evidence="7 11" id="KW-0862">Zinc</keyword>
<evidence type="ECO:0000256" key="11">
    <source>
        <dbReference type="RuleBase" id="RU362031"/>
    </source>
</evidence>
<dbReference type="SUPFAM" id="SSF50156">
    <property type="entry name" value="PDZ domain-like"/>
    <property type="match status" value="2"/>
</dbReference>
<evidence type="ECO:0000256" key="4">
    <source>
        <dbReference type="ARBA" id="ARBA00022670"/>
    </source>
</evidence>
<dbReference type="InterPro" id="IPR008915">
    <property type="entry name" value="Peptidase_M50"/>
</dbReference>
<evidence type="ECO:0000256" key="5">
    <source>
        <dbReference type="ARBA" id="ARBA00022692"/>
    </source>
</evidence>
<name>A0AAE9ZSV6_9BACT</name>
<dbReference type="AlphaFoldDB" id="A0AAE9ZSV6"/>
<evidence type="ECO:0000256" key="1">
    <source>
        <dbReference type="ARBA" id="ARBA00001947"/>
    </source>
</evidence>
<gene>
    <name evidence="14" type="primary">rseP</name>
    <name evidence="14" type="ORF">PXH66_14460</name>
</gene>
<feature type="transmembrane region" description="Helical" evidence="11">
    <location>
        <begin position="12"/>
        <end position="37"/>
    </location>
</feature>
<feature type="domain" description="PDZ" evidence="13">
    <location>
        <begin position="244"/>
        <end position="297"/>
    </location>
</feature>
<dbReference type="Proteomes" id="UP001218638">
    <property type="component" value="Chromosome"/>
</dbReference>
<keyword evidence="9 11" id="KW-0482">Metalloprotease</keyword>
<comment type="similarity">
    <text evidence="3 11">Belongs to the peptidase M50B family.</text>
</comment>
<keyword evidence="15" id="KW-1185">Reference proteome</keyword>
<dbReference type="PANTHER" id="PTHR42837:SF2">
    <property type="entry name" value="MEMBRANE METALLOPROTEASE ARASP2, CHLOROPLASTIC-RELATED"/>
    <property type="match status" value="1"/>
</dbReference>
<dbReference type="GO" id="GO:0004222">
    <property type="term" value="F:metalloendopeptidase activity"/>
    <property type="evidence" value="ECO:0007669"/>
    <property type="project" value="InterPro"/>
</dbReference>
<evidence type="ECO:0000313" key="15">
    <source>
        <dbReference type="Proteomes" id="UP001218638"/>
    </source>
</evidence>
<evidence type="ECO:0000256" key="7">
    <source>
        <dbReference type="ARBA" id="ARBA00022833"/>
    </source>
</evidence>
<dbReference type="CDD" id="cd06163">
    <property type="entry name" value="S2P-M50_PDZ_RseP-like"/>
    <property type="match status" value="1"/>
</dbReference>
<dbReference type="Pfam" id="PF02163">
    <property type="entry name" value="Peptidase_M50"/>
    <property type="match status" value="1"/>
</dbReference>
<dbReference type="GO" id="GO:0016020">
    <property type="term" value="C:membrane"/>
    <property type="evidence" value="ECO:0007669"/>
    <property type="project" value="UniProtKB-SubCell"/>
</dbReference>
<evidence type="ECO:0000256" key="3">
    <source>
        <dbReference type="ARBA" id="ARBA00007931"/>
    </source>
</evidence>
<evidence type="ECO:0000256" key="8">
    <source>
        <dbReference type="ARBA" id="ARBA00022989"/>
    </source>
</evidence>
<keyword evidence="4" id="KW-0645">Protease</keyword>
<keyword evidence="5 11" id="KW-0812">Transmembrane</keyword>
<dbReference type="RefSeq" id="WP_330929746.1">
    <property type="nucleotide sequence ID" value="NZ_CP119075.1"/>
</dbReference>
<proteinExistence type="inferred from homology"/>
<dbReference type="CDD" id="cd23081">
    <property type="entry name" value="cpPDZ_EcRseP-like"/>
    <property type="match status" value="1"/>
</dbReference>
<feature type="transmembrane region" description="Helical" evidence="11">
    <location>
        <begin position="109"/>
        <end position="132"/>
    </location>
</feature>
<dbReference type="GO" id="GO:0046872">
    <property type="term" value="F:metal ion binding"/>
    <property type="evidence" value="ECO:0007669"/>
    <property type="project" value="UniProtKB-KW"/>
</dbReference>
<evidence type="ECO:0000259" key="12">
    <source>
        <dbReference type="Pfam" id="PF02163"/>
    </source>
</evidence>
<keyword evidence="8 11" id="KW-1133">Transmembrane helix</keyword>
<dbReference type="PANTHER" id="PTHR42837">
    <property type="entry name" value="REGULATOR OF SIGMA-E PROTEASE RSEP"/>
    <property type="match status" value="1"/>
</dbReference>
<dbReference type="EC" id="3.4.24.-" evidence="11"/>
<comment type="subcellular location">
    <subcellularLocation>
        <location evidence="2">Membrane</location>
        <topology evidence="2">Multi-pass membrane protein</topology>
    </subcellularLocation>
</comment>
<evidence type="ECO:0000259" key="13">
    <source>
        <dbReference type="Pfam" id="PF17820"/>
    </source>
</evidence>
<keyword evidence="6 11" id="KW-0378">Hydrolase</keyword>
<feature type="transmembrane region" description="Helical" evidence="11">
    <location>
        <begin position="383"/>
        <end position="406"/>
    </location>
</feature>
<accession>A0AAE9ZSV6</accession>
<dbReference type="InterPro" id="IPR036034">
    <property type="entry name" value="PDZ_sf"/>
</dbReference>
<reference evidence="14" key="1">
    <citation type="submission" date="2023-03" db="EMBL/GenBank/DDBJ databases">
        <title>Lomoglobus Profundus gen. nov., sp. nov., a novel member of the phylum Verrucomicrobia, isolated from deep-marine sediment of South China Sea.</title>
        <authorList>
            <person name="Ahmad T."/>
            <person name="Ishaq S.E."/>
            <person name="Wang F."/>
        </authorList>
    </citation>
    <scope>NUCLEOTIDE SEQUENCE</scope>
    <source>
        <strain evidence="14">LMO-M01</strain>
    </source>
</reference>
<dbReference type="GO" id="GO:0006508">
    <property type="term" value="P:proteolysis"/>
    <property type="evidence" value="ECO:0007669"/>
    <property type="project" value="UniProtKB-KW"/>
</dbReference>
<evidence type="ECO:0000313" key="14">
    <source>
        <dbReference type="EMBL" id="WED63537.1"/>
    </source>
</evidence>
<evidence type="ECO:0000256" key="6">
    <source>
        <dbReference type="ARBA" id="ARBA00022801"/>
    </source>
</evidence>
<protein>
    <recommendedName>
        <fullName evidence="11">Zinc metalloprotease</fullName>
        <ecNumber evidence="11">3.4.24.-</ecNumber>
    </recommendedName>
</protein>
<dbReference type="KEGG" id="slom:PXH66_14460"/>
<dbReference type="NCBIfam" id="TIGR00054">
    <property type="entry name" value="RIP metalloprotease RseP"/>
    <property type="match status" value="1"/>
</dbReference>
<evidence type="ECO:0000256" key="2">
    <source>
        <dbReference type="ARBA" id="ARBA00004141"/>
    </source>
</evidence>
<organism evidence="14 15">
    <name type="scientific">Synoicihabitans lomoniglobus</name>
    <dbReference type="NCBI Taxonomy" id="2909285"/>
    <lineage>
        <taxon>Bacteria</taxon>
        <taxon>Pseudomonadati</taxon>
        <taxon>Verrucomicrobiota</taxon>
        <taxon>Opitutia</taxon>
        <taxon>Opitutales</taxon>
        <taxon>Opitutaceae</taxon>
        <taxon>Synoicihabitans</taxon>
    </lineage>
</organism>
<dbReference type="Pfam" id="PF17820">
    <property type="entry name" value="PDZ_6"/>
    <property type="match status" value="1"/>
</dbReference>
<sequence length="471" mass="51724">MPADLLNALFSNLWAVFLIVLFFGGSIFVHELGHFLAARRRGVHVSRFSIGFGPKMFGWRGKDGVEYRVSWLPLGGYVALPQLADMAAVEGNDDRAEDLPPVSYSTRMLVFVMGATFNLIFAFLLATIIWLVGQPTTSDQATTQIGYVVDEIETSTGETVPSPARQAGLEVGDTIRAIDGSKVDDWQELLQTLVTSAGRTDAGRRYNVFTVERDGQSREVTVFPQIAGDEEIRKVGIIAAYELIVAGVAEGSAGAALGLQVGDRFIAMDDTRILNIQTYADHLAAHHDRPIAVHLERDGQPLTLTMAARPEVEQPADLGLQLTTDSKLVYPTPFAQFSDHVRMTFRTLGSLINPQSDIGISKLSGPVGIIRVFHMAAQADIRLVLWFTILVNINLAIFNLLPIPVLDGGHMLFATIGKLRGRALPTNFIMTTQSVFMMMLLSMILYVSFFDVRRIVRDVTPTTTEDPADTK</sequence>
<dbReference type="InterPro" id="IPR004387">
    <property type="entry name" value="Pept_M50_Zn"/>
</dbReference>
<evidence type="ECO:0000256" key="10">
    <source>
        <dbReference type="ARBA" id="ARBA00023136"/>
    </source>
</evidence>
<keyword evidence="11" id="KW-0479">Metal-binding</keyword>
<feature type="transmembrane region" description="Helical" evidence="11">
    <location>
        <begin position="427"/>
        <end position="449"/>
    </location>
</feature>
<keyword evidence="10 11" id="KW-0472">Membrane</keyword>
<evidence type="ECO:0000256" key="9">
    <source>
        <dbReference type="ARBA" id="ARBA00023049"/>
    </source>
</evidence>